<dbReference type="EC" id="2.7.7.65" evidence="1"/>
<dbReference type="InterPro" id="IPR000160">
    <property type="entry name" value="GGDEF_dom"/>
</dbReference>
<dbReference type="PANTHER" id="PTHR45138">
    <property type="entry name" value="REGULATORY COMPONENTS OF SENSORY TRANSDUCTION SYSTEM"/>
    <property type="match status" value="1"/>
</dbReference>
<dbReference type="SUPFAM" id="SSF55073">
    <property type="entry name" value="Nucleotide cyclase"/>
    <property type="match status" value="1"/>
</dbReference>
<proteinExistence type="predicted"/>
<evidence type="ECO:0000256" key="1">
    <source>
        <dbReference type="ARBA" id="ARBA00012528"/>
    </source>
</evidence>
<evidence type="ECO:0000256" key="3">
    <source>
        <dbReference type="SAM" id="Phobius"/>
    </source>
</evidence>
<dbReference type="RefSeq" id="WP_306727465.1">
    <property type="nucleotide sequence ID" value="NZ_JAVDDT010000002.1"/>
</dbReference>
<dbReference type="Proteomes" id="UP001239019">
    <property type="component" value="Unassembled WGS sequence"/>
</dbReference>
<protein>
    <recommendedName>
        <fullName evidence="1">diguanylate cyclase</fullName>
        <ecNumber evidence="1">2.7.7.65</ecNumber>
    </recommendedName>
</protein>
<gene>
    <name evidence="5" type="ORF">RBH19_03690</name>
</gene>
<keyword evidence="3" id="KW-0812">Transmembrane</keyword>
<name>A0ABU0W7I2_9GAMM</name>
<dbReference type="PANTHER" id="PTHR45138:SF9">
    <property type="entry name" value="DIGUANYLATE CYCLASE DGCM-RELATED"/>
    <property type="match status" value="1"/>
</dbReference>
<dbReference type="CDD" id="cd01949">
    <property type="entry name" value="GGDEF"/>
    <property type="match status" value="1"/>
</dbReference>
<evidence type="ECO:0000259" key="4">
    <source>
        <dbReference type="PROSITE" id="PS50887"/>
    </source>
</evidence>
<sequence>MSGPEQSESIHRIARINYLPRALGFGSTFVAILLLTAEREFGTTTLLLAVATFILYPHLAFAHARLARDSKSAEQKNLLADSIMLGVWSAALGFTLWITFALLLATLLNNAINGGPARLGLAAICFLAGALLWVLFGGFQFEPHASLMVTLYMASASLLYILGVGITYYRQNTKLARAHRAIEQNNEVFRSLLEYASISNETGTVKELIERTLEHFRRLQSGHPFGLLLFDRGRPRFLLHAVFRGVPEHLQESMIRRLTAHNASNDRGQPLVLEGLPRPLLALPMHEYMDQASGYLVMDRKRAEFLGRILTLFVDQLASALQNKLLTEELRKAAETDALTGLYNRGYLEEQLNDAMERKRSHDAADFSVIMLDVIGLKQANDRLGHEAGDELIRTVARRLRRHARKSDVVARFGGDEFVVLCHDCREADAMRAVERLMGACQESSGRIRLGNGRQSELPVEISVGVAGSDQHPPNRVMPEADARMYAHKEAFYARHHRSRDGADKDVND</sequence>
<dbReference type="InterPro" id="IPR050469">
    <property type="entry name" value="Diguanylate_Cyclase"/>
</dbReference>
<evidence type="ECO:0000256" key="2">
    <source>
        <dbReference type="ARBA" id="ARBA00034247"/>
    </source>
</evidence>
<dbReference type="SMART" id="SM00267">
    <property type="entry name" value="GGDEF"/>
    <property type="match status" value="1"/>
</dbReference>
<dbReference type="InterPro" id="IPR029787">
    <property type="entry name" value="Nucleotide_cyclase"/>
</dbReference>
<feature type="transmembrane region" description="Helical" evidence="3">
    <location>
        <begin position="151"/>
        <end position="169"/>
    </location>
</feature>
<organism evidence="5 6">
    <name type="scientific">Natronospira bacteriovora</name>
    <dbReference type="NCBI Taxonomy" id="3069753"/>
    <lineage>
        <taxon>Bacteria</taxon>
        <taxon>Pseudomonadati</taxon>
        <taxon>Pseudomonadota</taxon>
        <taxon>Gammaproteobacteria</taxon>
        <taxon>Natronospirales</taxon>
        <taxon>Natronospiraceae</taxon>
        <taxon>Natronospira</taxon>
    </lineage>
</organism>
<dbReference type="PROSITE" id="PS50887">
    <property type="entry name" value="GGDEF"/>
    <property type="match status" value="1"/>
</dbReference>
<dbReference type="GO" id="GO:0052621">
    <property type="term" value="F:diguanylate cyclase activity"/>
    <property type="evidence" value="ECO:0007669"/>
    <property type="project" value="UniProtKB-EC"/>
</dbReference>
<evidence type="ECO:0000313" key="5">
    <source>
        <dbReference type="EMBL" id="MDQ2068970.1"/>
    </source>
</evidence>
<feature type="transmembrane region" description="Helical" evidence="3">
    <location>
        <begin position="18"/>
        <end position="37"/>
    </location>
</feature>
<dbReference type="InterPro" id="IPR043128">
    <property type="entry name" value="Rev_trsase/Diguanyl_cyclase"/>
</dbReference>
<reference evidence="5 6" key="1">
    <citation type="submission" date="2023-08" db="EMBL/GenBank/DDBJ databases">
        <title>Whole-genome sequencing of halo(alkali)philic microorganisms from hypersaline lakes.</title>
        <authorList>
            <person name="Sorokin D.Y."/>
            <person name="Abbas B."/>
            <person name="Merkel A.Y."/>
        </authorList>
    </citation>
    <scope>NUCLEOTIDE SEQUENCE [LARGE SCALE GENOMIC DNA]</scope>
    <source>
        <strain evidence="5 6">AB-CW4</strain>
    </source>
</reference>
<dbReference type="EMBL" id="JAVDDT010000002">
    <property type="protein sequence ID" value="MDQ2068970.1"/>
    <property type="molecule type" value="Genomic_DNA"/>
</dbReference>
<keyword evidence="3" id="KW-1133">Transmembrane helix</keyword>
<keyword evidence="5" id="KW-0808">Transferase</keyword>
<comment type="caution">
    <text evidence="5">The sequence shown here is derived from an EMBL/GenBank/DDBJ whole genome shotgun (WGS) entry which is preliminary data.</text>
</comment>
<evidence type="ECO:0000313" key="6">
    <source>
        <dbReference type="Proteomes" id="UP001239019"/>
    </source>
</evidence>
<dbReference type="SUPFAM" id="SSF55781">
    <property type="entry name" value="GAF domain-like"/>
    <property type="match status" value="1"/>
</dbReference>
<comment type="catalytic activity">
    <reaction evidence="2">
        <text>2 GTP = 3',3'-c-di-GMP + 2 diphosphate</text>
        <dbReference type="Rhea" id="RHEA:24898"/>
        <dbReference type="ChEBI" id="CHEBI:33019"/>
        <dbReference type="ChEBI" id="CHEBI:37565"/>
        <dbReference type="ChEBI" id="CHEBI:58805"/>
        <dbReference type="EC" id="2.7.7.65"/>
    </reaction>
</comment>
<keyword evidence="5" id="KW-0548">Nucleotidyltransferase</keyword>
<feature type="transmembrane region" description="Helical" evidence="3">
    <location>
        <begin position="83"/>
        <end position="107"/>
    </location>
</feature>
<keyword evidence="3" id="KW-0472">Membrane</keyword>
<dbReference type="NCBIfam" id="TIGR00254">
    <property type="entry name" value="GGDEF"/>
    <property type="match status" value="1"/>
</dbReference>
<dbReference type="Gene3D" id="3.30.70.270">
    <property type="match status" value="1"/>
</dbReference>
<feature type="transmembrane region" description="Helical" evidence="3">
    <location>
        <begin position="119"/>
        <end position="139"/>
    </location>
</feature>
<dbReference type="Pfam" id="PF00990">
    <property type="entry name" value="GGDEF"/>
    <property type="match status" value="1"/>
</dbReference>
<dbReference type="Pfam" id="PF05230">
    <property type="entry name" value="MASE2"/>
    <property type="match status" value="1"/>
</dbReference>
<dbReference type="InterPro" id="IPR007894">
    <property type="entry name" value="MASE2"/>
</dbReference>
<accession>A0ABU0W7I2</accession>
<feature type="transmembrane region" description="Helical" evidence="3">
    <location>
        <begin position="43"/>
        <end position="62"/>
    </location>
</feature>
<feature type="domain" description="GGDEF" evidence="4">
    <location>
        <begin position="365"/>
        <end position="503"/>
    </location>
</feature>
<keyword evidence="6" id="KW-1185">Reference proteome</keyword>